<dbReference type="EMBL" id="CAKXZS010000023">
    <property type="protein sequence ID" value="CAH2401326.1"/>
    <property type="molecule type" value="Genomic_DNA"/>
</dbReference>
<protein>
    <recommendedName>
        <fullName evidence="3">DUF3606 domain-containing protein</fullName>
    </recommendedName>
</protein>
<keyword evidence="2" id="KW-1185">Reference proteome</keyword>
<name>A0ABM9DYK4_9HYPH</name>
<accession>A0ABM9DYK4</accession>
<dbReference type="Proteomes" id="UP001152604">
    <property type="component" value="Unassembled WGS sequence"/>
</dbReference>
<evidence type="ECO:0008006" key="3">
    <source>
        <dbReference type="Google" id="ProtNLM"/>
    </source>
</evidence>
<dbReference type="RefSeq" id="WP_254025805.1">
    <property type="nucleotide sequence ID" value="NZ_CAKXZS010000023.1"/>
</dbReference>
<sequence length="55" mass="6357">MADEQDRAPNNIDIVVRRLVKETGITEEQAREFIFFLGLQWASLLREAKVLAAKR</sequence>
<proteinExistence type="predicted"/>
<organism evidence="1 2">
    <name type="scientific">Mesorhizobium ventifaucium</name>
    <dbReference type="NCBI Taxonomy" id="666020"/>
    <lineage>
        <taxon>Bacteria</taxon>
        <taxon>Pseudomonadati</taxon>
        <taxon>Pseudomonadota</taxon>
        <taxon>Alphaproteobacteria</taxon>
        <taxon>Hyphomicrobiales</taxon>
        <taxon>Phyllobacteriaceae</taxon>
        <taxon>Mesorhizobium</taxon>
    </lineage>
</organism>
<reference evidence="1" key="1">
    <citation type="submission" date="2022-03" db="EMBL/GenBank/DDBJ databases">
        <authorList>
            <person name="Brunel B."/>
        </authorList>
    </citation>
    <scope>NUCLEOTIDE SEQUENCE</scope>
    <source>
        <strain evidence="1">STM4922sample</strain>
    </source>
</reference>
<evidence type="ECO:0000313" key="1">
    <source>
        <dbReference type="EMBL" id="CAH2401326.1"/>
    </source>
</evidence>
<gene>
    <name evidence="1" type="ORF">MES4922_30008</name>
</gene>
<comment type="caution">
    <text evidence="1">The sequence shown here is derived from an EMBL/GenBank/DDBJ whole genome shotgun (WGS) entry which is preliminary data.</text>
</comment>
<evidence type="ECO:0000313" key="2">
    <source>
        <dbReference type="Proteomes" id="UP001152604"/>
    </source>
</evidence>